<reference evidence="9 10" key="1">
    <citation type="submission" date="2020-08" db="EMBL/GenBank/DDBJ databases">
        <title>Genomic Encyclopedia of Type Strains, Phase IV (KMG-IV): sequencing the most valuable type-strain genomes for metagenomic binning, comparative biology and taxonomic classification.</title>
        <authorList>
            <person name="Goeker M."/>
        </authorList>
    </citation>
    <scope>NUCLEOTIDE SEQUENCE [LARGE SCALE GENOMIC DNA]</scope>
    <source>
        <strain evidence="9 10">DSM 22336</strain>
    </source>
</reference>
<feature type="domain" description="Pseudouridine synthase I TruA alpha/beta" evidence="8">
    <location>
        <begin position="8"/>
        <end position="85"/>
    </location>
</feature>
<name>A0A841LTX0_9HYPH</name>
<evidence type="ECO:0000256" key="7">
    <source>
        <dbReference type="RuleBase" id="RU003792"/>
    </source>
</evidence>
<dbReference type="PIRSF" id="PIRSF001430">
    <property type="entry name" value="tRNA_psdUrid_synth"/>
    <property type="match status" value="1"/>
</dbReference>
<dbReference type="Proteomes" id="UP000555393">
    <property type="component" value="Unassembled WGS sequence"/>
</dbReference>
<dbReference type="GO" id="GO:0160147">
    <property type="term" value="F:tRNA pseudouridine(38-40) synthase activity"/>
    <property type="evidence" value="ECO:0007669"/>
    <property type="project" value="UniProtKB-EC"/>
</dbReference>
<proteinExistence type="inferred from homology"/>
<dbReference type="GO" id="GO:0031119">
    <property type="term" value="P:tRNA pseudouridine synthesis"/>
    <property type="evidence" value="ECO:0007669"/>
    <property type="project" value="UniProtKB-UniRule"/>
</dbReference>
<dbReference type="EMBL" id="JACIIU010000001">
    <property type="protein sequence ID" value="MBB6260002.1"/>
    <property type="molecule type" value="Genomic_DNA"/>
</dbReference>
<comment type="caution">
    <text evidence="4">Lacks conserved residue(s) required for the propagation of feature annotation.</text>
</comment>
<dbReference type="GO" id="GO:0003723">
    <property type="term" value="F:RNA binding"/>
    <property type="evidence" value="ECO:0007669"/>
    <property type="project" value="InterPro"/>
</dbReference>
<dbReference type="InterPro" id="IPR020095">
    <property type="entry name" value="PsdUridine_synth_TruA_C"/>
</dbReference>
<evidence type="ECO:0000256" key="6">
    <source>
        <dbReference type="PIRSR" id="PIRSR001430-2"/>
    </source>
</evidence>
<sequence length="251" mass="28457">MPRYRLTVEYDGTAYVGWQRQENGHTIQAAIEQAFKRFTGQDLTLGAAGRTDAGVHALAQTVHVDLERDWSAGKIREALNAHLAQWQETVSIINVQKTVDHFDARFSARGRHYLYRIHNRRPPLSIDLNRAWWVSKPLDHEKMHEAAQLLLGEHDFTTFRATQCQAKSPIKTLDRLDVTRNGEIIEIRASARSFLHNQVRSLAGSLMEVGSGRWTKDDLVAALEARERSRCGTVAPPYGLYLIGVDYDDPV</sequence>
<evidence type="ECO:0000313" key="9">
    <source>
        <dbReference type="EMBL" id="MBB6260002.1"/>
    </source>
</evidence>
<keyword evidence="10" id="KW-1185">Reference proteome</keyword>
<comment type="catalytic activity">
    <reaction evidence="4 7">
        <text>uridine(38/39/40) in tRNA = pseudouridine(38/39/40) in tRNA</text>
        <dbReference type="Rhea" id="RHEA:22376"/>
        <dbReference type="Rhea" id="RHEA-COMP:10085"/>
        <dbReference type="Rhea" id="RHEA-COMP:10087"/>
        <dbReference type="ChEBI" id="CHEBI:65314"/>
        <dbReference type="ChEBI" id="CHEBI:65315"/>
        <dbReference type="EC" id="5.4.99.12"/>
    </reaction>
</comment>
<dbReference type="NCBIfam" id="TIGR00071">
    <property type="entry name" value="hisT_truA"/>
    <property type="match status" value="1"/>
</dbReference>
<dbReference type="CDD" id="cd02570">
    <property type="entry name" value="PseudoU_synth_EcTruA"/>
    <property type="match status" value="1"/>
</dbReference>
<gene>
    <name evidence="4" type="primary">truA</name>
    <name evidence="9" type="ORF">FHS77_000510</name>
</gene>
<feature type="binding site" evidence="4 6">
    <location>
        <position position="113"/>
    </location>
    <ligand>
        <name>substrate</name>
    </ligand>
</feature>
<evidence type="ECO:0000259" key="8">
    <source>
        <dbReference type="Pfam" id="PF01416"/>
    </source>
</evidence>
<dbReference type="Pfam" id="PF01416">
    <property type="entry name" value="PseudoU_synth_1"/>
    <property type="match status" value="2"/>
</dbReference>
<feature type="domain" description="Pseudouridine synthase I TruA alpha/beta" evidence="8">
    <location>
        <begin position="146"/>
        <end position="248"/>
    </location>
</feature>
<dbReference type="InterPro" id="IPR001406">
    <property type="entry name" value="PsdUridine_synth_TruA"/>
</dbReference>
<dbReference type="InterPro" id="IPR020103">
    <property type="entry name" value="PsdUridine_synth_cat_dom_sf"/>
</dbReference>
<evidence type="ECO:0000256" key="2">
    <source>
        <dbReference type="ARBA" id="ARBA00022694"/>
    </source>
</evidence>
<dbReference type="Gene3D" id="3.30.70.660">
    <property type="entry name" value="Pseudouridine synthase I, catalytic domain, C-terminal subdomain"/>
    <property type="match status" value="1"/>
</dbReference>
<keyword evidence="3 4" id="KW-0413">Isomerase</keyword>
<dbReference type="Gene3D" id="3.30.70.580">
    <property type="entry name" value="Pseudouridine synthase I, catalytic domain, N-terminal subdomain"/>
    <property type="match status" value="1"/>
</dbReference>
<dbReference type="AlphaFoldDB" id="A0A841LTX0"/>
<dbReference type="EC" id="5.4.99.12" evidence="4"/>
<comment type="similarity">
    <text evidence="1 4 7">Belongs to the tRNA pseudouridine synthase TruA family.</text>
</comment>
<protein>
    <recommendedName>
        <fullName evidence="4">tRNA pseudouridine synthase A</fullName>
        <ecNumber evidence="4">5.4.99.12</ecNumber>
    </recommendedName>
    <alternativeName>
        <fullName evidence="4">tRNA pseudouridine(38-40) synthase</fullName>
    </alternativeName>
    <alternativeName>
        <fullName evidence="4">tRNA pseudouridylate synthase I</fullName>
    </alternativeName>
    <alternativeName>
        <fullName evidence="4">tRNA-uridine isomerase I</fullName>
    </alternativeName>
</protein>
<dbReference type="HAMAP" id="MF_00171">
    <property type="entry name" value="TruA"/>
    <property type="match status" value="1"/>
</dbReference>
<dbReference type="FunFam" id="3.30.70.580:FF:000001">
    <property type="entry name" value="tRNA pseudouridine synthase A"/>
    <property type="match status" value="1"/>
</dbReference>
<evidence type="ECO:0000256" key="5">
    <source>
        <dbReference type="PIRSR" id="PIRSR001430-1"/>
    </source>
</evidence>
<organism evidence="9 10">
    <name type="scientific">Paenochrobactrum gallinarii</name>
    <dbReference type="NCBI Taxonomy" id="643673"/>
    <lineage>
        <taxon>Bacteria</taxon>
        <taxon>Pseudomonadati</taxon>
        <taxon>Pseudomonadota</taxon>
        <taxon>Alphaproteobacteria</taxon>
        <taxon>Hyphomicrobiales</taxon>
        <taxon>Brucellaceae</taxon>
        <taxon>Paenochrobactrum</taxon>
    </lineage>
</organism>
<dbReference type="InterPro" id="IPR020094">
    <property type="entry name" value="TruA/RsuA/RluB/E/F_N"/>
</dbReference>
<feature type="active site" description="Nucleophile" evidence="4 5">
    <location>
        <position position="52"/>
    </location>
</feature>
<dbReference type="RefSeq" id="WP_184219493.1">
    <property type="nucleotide sequence ID" value="NZ_JACIIU010000001.1"/>
</dbReference>
<evidence type="ECO:0000256" key="1">
    <source>
        <dbReference type="ARBA" id="ARBA00009375"/>
    </source>
</evidence>
<evidence type="ECO:0000256" key="4">
    <source>
        <dbReference type="HAMAP-Rule" id="MF_00171"/>
    </source>
</evidence>
<dbReference type="InterPro" id="IPR020097">
    <property type="entry name" value="PsdUridine_synth_TruA_a/b_dom"/>
</dbReference>
<comment type="function">
    <text evidence="4">Formation of pseudouridine at positions 38, 39 and 40 in the anticodon stem and loop of transfer RNAs.</text>
</comment>
<comment type="caution">
    <text evidence="9">The sequence shown here is derived from an EMBL/GenBank/DDBJ whole genome shotgun (WGS) entry which is preliminary data.</text>
</comment>
<evidence type="ECO:0000313" key="10">
    <source>
        <dbReference type="Proteomes" id="UP000555393"/>
    </source>
</evidence>
<dbReference type="PANTHER" id="PTHR11142">
    <property type="entry name" value="PSEUDOURIDYLATE SYNTHASE"/>
    <property type="match status" value="1"/>
</dbReference>
<dbReference type="SUPFAM" id="SSF55120">
    <property type="entry name" value="Pseudouridine synthase"/>
    <property type="match status" value="1"/>
</dbReference>
<comment type="subunit">
    <text evidence="4">Homodimer.</text>
</comment>
<evidence type="ECO:0000256" key="3">
    <source>
        <dbReference type="ARBA" id="ARBA00023235"/>
    </source>
</evidence>
<keyword evidence="2 4" id="KW-0819">tRNA processing</keyword>
<accession>A0A841LTX0</accession>
<dbReference type="PANTHER" id="PTHR11142:SF0">
    <property type="entry name" value="TRNA PSEUDOURIDINE SYNTHASE-LIKE 1"/>
    <property type="match status" value="1"/>
</dbReference>